<proteinExistence type="predicted"/>
<keyword evidence="3" id="KW-1185">Reference proteome</keyword>
<dbReference type="GO" id="GO:0003676">
    <property type="term" value="F:nucleic acid binding"/>
    <property type="evidence" value="ECO:0007669"/>
    <property type="project" value="InterPro"/>
</dbReference>
<keyword evidence="2" id="KW-0614">Plasmid</keyword>
<dbReference type="Pfam" id="PF13358">
    <property type="entry name" value="DDE_3"/>
    <property type="match status" value="1"/>
</dbReference>
<evidence type="ECO:0000259" key="1">
    <source>
        <dbReference type="Pfam" id="PF13358"/>
    </source>
</evidence>
<dbReference type="Proteomes" id="UP000232003">
    <property type="component" value="Plasmid pNFSY07"/>
</dbReference>
<dbReference type="Gene3D" id="3.30.420.10">
    <property type="entry name" value="Ribonuclease H-like superfamily/Ribonuclease H"/>
    <property type="match status" value="1"/>
</dbReference>
<dbReference type="KEGG" id="nfl:COO91_10169"/>
<dbReference type="NCBIfam" id="NF033545">
    <property type="entry name" value="transpos_IS630"/>
    <property type="match status" value="1"/>
</dbReference>
<evidence type="ECO:0000313" key="2">
    <source>
        <dbReference type="EMBL" id="AUB43955.1"/>
    </source>
</evidence>
<dbReference type="InterPro" id="IPR038717">
    <property type="entry name" value="Tc1-like_DDE_dom"/>
</dbReference>
<reference evidence="2 3" key="1">
    <citation type="submission" date="2017-11" db="EMBL/GenBank/DDBJ databases">
        <title>Complete genome of a free-living desiccation-tolerant cyanobacterium and its photosynthetic adaptation to extreme terrestrial habitat.</title>
        <authorList>
            <person name="Shang J."/>
        </authorList>
    </citation>
    <scope>NUCLEOTIDE SEQUENCE [LARGE SCALE GENOMIC DNA]</scope>
    <source>
        <strain evidence="2 3">CCNUN1</strain>
        <plasmid evidence="3">pnfsy07</plasmid>
    </source>
</reference>
<dbReference type="InterPro" id="IPR047655">
    <property type="entry name" value="Transpos_IS630-like"/>
</dbReference>
<dbReference type="EMBL" id="CP024792">
    <property type="protein sequence ID" value="AUB43955.1"/>
    <property type="molecule type" value="Genomic_DNA"/>
</dbReference>
<sequence>MQEEFGEGKRLRYLCQDETRLGLKTMAGRLITAAGVKPLGLSQWQRENFYLYGVVELLSGYSFFYEFSHLDGDCFQRFLELLSAQLGDDVAVIQFDQGSFHRVKALDCPENIIPIFQPPHSPELNPIERFWEFLKSKLEWENCKTLNQLRQKLAQVLDTITPEVIASLTSYDFILEALFSAAS</sequence>
<evidence type="ECO:0000313" key="3">
    <source>
        <dbReference type="Proteomes" id="UP000232003"/>
    </source>
</evidence>
<name>A0A2K8TA59_9NOSO</name>
<gene>
    <name evidence="2" type="ORF">COO91_10169</name>
</gene>
<dbReference type="InterPro" id="IPR012337">
    <property type="entry name" value="RNaseH-like_sf"/>
</dbReference>
<feature type="domain" description="Tc1-like transposase DDE" evidence="1">
    <location>
        <begin position="13"/>
        <end position="149"/>
    </location>
</feature>
<accession>A0A2K8TA59</accession>
<dbReference type="AlphaFoldDB" id="A0A2K8TA59"/>
<dbReference type="SUPFAM" id="SSF53098">
    <property type="entry name" value="Ribonuclease H-like"/>
    <property type="match status" value="1"/>
</dbReference>
<geneLocation type="plasmid" evidence="3">
    <name>pnfsy07</name>
</geneLocation>
<protein>
    <submittedName>
        <fullName evidence="2">Transposase</fullName>
    </submittedName>
</protein>
<dbReference type="InterPro" id="IPR036397">
    <property type="entry name" value="RNaseH_sf"/>
</dbReference>
<organism evidence="2 3">
    <name type="scientific">Nostoc flagelliforme CCNUN1</name>
    <dbReference type="NCBI Taxonomy" id="2038116"/>
    <lineage>
        <taxon>Bacteria</taxon>
        <taxon>Bacillati</taxon>
        <taxon>Cyanobacteriota</taxon>
        <taxon>Cyanophyceae</taxon>
        <taxon>Nostocales</taxon>
        <taxon>Nostocaceae</taxon>
        <taxon>Nostoc</taxon>
    </lineage>
</organism>